<reference evidence="4" key="2">
    <citation type="submission" date="2004-02" db="EMBL/GenBank/DDBJ databases">
        <authorList>
            <consortium name="Genoscope"/>
            <consortium name="Whitehead Institute Centre for Genome Research"/>
        </authorList>
    </citation>
    <scope>NUCLEOTIDE SEQUENCE</scope>
</reference>
<dbReference type="InterPro" id="IPR047565">
    <property type="entry name" value="Alpha-macroglob_thiol-ester_cl"/>
</dbReference>
<evidence type="ECO:0000313" key="4">
    <source>
        <dbReference type="EMBL" id="CAF94331.1"/>
    </source>
</evidence>
<dbReference type="SMART" id="SM01419">
    <property type="entry name" value="Thiol-ester_cl"/>
    <property type="match status" value="1"/>
</dbReference>
<name>Q4SYF1_TETNG</name>
<protein>
    <submittedName>
        <fullName evidence="4">(spotted green pufferfish) hypothetical protein</fullName>
    </submittedName>
</protein>
<gene>
    <name evidence="4" type="ORF">GSTENG00010363001</name>
</gene>
<dbReference type="InterPro" id="IPR011626">
    <property type="entry name" value="Alpha-macroglobulin_TED"/>
</dbReference>
<sequence>MGRAMKNLDQLLAMPYGCGEQNMVLFAPNIFILNYLQSTGQLTPDIREKATRFLESGYQRELTYKHDDGSYSAFGKSDPSGNTWLTAFVMKSFGGARPFIFVDPKHIKDARRWLAEHQRPDGCIRSVGKLFHNGMKVAALPPEHPGAALSWMLTLTCSRPGRSERRRVPDSLRSRRHAGAGR</sequence>
<dbReference type="Pfam" id="PF07678">
    <property type="entry name" value="TED_complement"/>
    <property type="match status" value="1"/>
</dbReference>
<proteinExistence type="predicted"/>
<dbReference type="EMBL" id="CAAE01012078">
    <property type="protein sequence ID" value="CAF94331.1"/>
    <property type="molecule type" value="Genomic_DNA"/>
</dbReference>
<evidence type="ECO:0000259" key="3">
    <source>
        <dbReference type="Pfam" id="PF07678"/>
    </source>
</evidence>
<accession>Q4SYF1</accession>
<dbReference type="Gene3D" id="1.50.10.20">
    <property type="match status" value="1"/>
</dbReference>
<feature type="region of interest" description="Disordered" evidence="2">
    <location>
        <begin position="161"/>
        <end position="182"/>
    </location>
</feature>
<dbReference type="InterPro" id="IPR050473">
    <property type="entry name" value="A2M/Complement_sys"/>
</dbReference>
<keyword evidence="1" id="KW-1015">Disulfide bond</keyword>
<dbReference type="OrthoDB" id="9998011at2759"/>
<dbReference type="InterPro" id="IPR008930">
    <property type="entry name" value="Terpenoid_cyclase/PrenylTrfase"/>
</dbReference>
<comment type="caution">
    <text evidence="4">The sequence shown here is derived from an EMBL/GenBank/DDBJ whole genome shotgun (WGS) entry which is preliminary data.</text>
</comment>
<dbReference type="PANTHER" id="PTHR11412:SF160">
    <property type="entry name" value="ALPHA-2-MACROGLOBULIN-LIKE PROTEIN 1"/>
    <property type="match status" value="1"/>
</dbReference>
<dbReference type="KEGG" id="tng:GSTEN00010363G001"/>
<evidence type="ECO:0000256" key="2">
    <source>
        <dbReference type="SAM" id="MobiDB-lite"/>
    </source>
</evidence>
<reference evidence="4" key="1">
    <citation type="journal article" date="2004" name="Nature">
        <title>Genome duplication in the teleost fish Tetraodon nigroviridis reveals the early vertebrate proto-karyotype.</title>
        <authorList>
            <person name="Jaillon O."/>
            <person name="Aury J.-M."/>
            <person name="Brunet F."/>
            <person name="Petit J.-L."/>
            <person name="Stange-Thomann N."/>
            <person name="Mauceli E."/>
            <person name="Bouneau L."/>
            <person name="Fischer C."/>
            <person name="Ozouf-Costaz C."/>
            <person name="Bernot A."/>
            <person name="Nicaud S."/>
            <person name="Jaffe D."/>
            <person name="Fisher S."/>
            <person name="Lutfalla G."/>
            <person name="Dossat C."/>
            <person name="Segurens B."/>
            <person name="Dasilva C."/>
            <person name="Salanoubat M."/>
            <person name="Levy M."/>
            <person name="Boudet N."/>
            <person name="Castellano S."/>
            <person name="Anthouard V."/>
            <person name="Jubin C."/>
            <person name="Castelli V."/>
            <person name="Katinka M."/>
            <person name="Vacherie B."/>
            <person name="Biemont C."/>
            <person name="Skalli Z."/>
            <person name="Cattolico L."/>
            <person name="Poulain J."/>
            <person name="De Berardinis V."/>
            <person name="Cruaud C."/>
            <person name="Duprat S."/>
            <person name="Brottier P."/>
            <person name="Coutanceau J.-P."/>
            <person name="Gouzy J."/>
            <person name="Parra G."/>
            <person name="Lardier G."/>
            <person name="Chapple C."/>
            <person name="McKernan K.J."/>
            <person name="McEwan P."/>
            <person name="Bosak S."/>
            <person name="Kellis M."/>
            <person name="Volff J.-N."/>
            <person name="Guigo R."/>
            <person name="Zody M.C."/>
            <person name="Mesirov J."/>
            <person name="Lindblad-Toh K."/>
            <person name="Birren B."/>
            <person name="Nusbaum C."/>
            <person name="Kahn D."/>
            <person name="Robinson-Rechavi M."/>
            <person name="Laudet V."/>
            <person name="Schachter V."/>
            <person name="Quetier F."/>
            <person name="Saurin W."/>
            <person name="Scarpelli C."/>
            <person name="Wincker P."/>
            <person name="Lander E.S."/>
            <person name="Weissenbach J."/>
            <person name="Roest Crollius H."/>
        </authorList>
    </citation>
    <scope>NUCLEOTIDE SEQUENCE [LARGE SCALE GENOMIC DNA]</scope>
</reference>
<organism evidence="4">
    <name type="scientific">Tetraodon nigroviridis</name>
    <name type="common">Spotted green pufferfish</name>
    <name type="synonym">Chelonodon nigroviridis</name>
    <dbReference type="NCBI Taxonomy" id="99883"/>
    <lineage>
        <taxon>Eukaryota</taxon>
        <taxon>Metazoa</taxon>
        <taxon>Chordata</taxon>
        <taxon>Craniata</taxon>
        <taxon>Vertebrata</taxon>
        <taxon>Euteleostomi</taxon>
        <taxon>Actinopterygii</taxon>
        <taxon>Neopterygii</taxon>
        <taxon>Teleostei</taxon>
        <taxon>Neoteleostei</taxon>
        <taxon>Acanthomorphata</taxon>
        <taxon>Eupercaria</taxon>
        <taxon>Tetraodontiformes</taxon>
        <taxon>Tetradontoidea</taxon>
        <taxon>Tetraodontidae</taxon>
        <taxon>Tetraodon</taxon>
    </lineage>
</organism>
<evidence type="ECO:0000256" key="1">
    <source>
        <dbReference type="ARBA" id="ARBA00023157"/>
    </source>
</evidence>
<dbReference type="GO" id="GO:0005615">
    <property type="term" value="C:extracellular space"/>
    <property type="evidence" value="ECO:0007669"/>
    <property type="project" value="InterPro"/>
</dbReference>
<dbReference type="AlphaFoldDB" id="Q4SYF1"/>
<dbReference type="PANTHER" id="PTHR11412">
    <property type="entry name" value="MACROGLOBULIN / COMPLEMENT"/>
    <property type="match status" value="1"/>
</dbReference>
<dbReference type="PROSITE" id="PS00477">
    <property type="entry name" value="ALPHA_2_MACROGLOBULIN"/>
    <property type="match status" value="1"/>
</dbReference>
<dbReference type="SUPFAM" id="SSF48239">
    <property type="entry name" value="Terpenoid cyclases/Protein prenyltransferases"/>
    <property type="match status" value="1"/>
</dbReference>
<dbReference type="InterPro" id="IPR019742">
    <property type="entry name" value="MacrogloblnA2_CS"/>
</dbReference>
<feature type="compositionally biased region" description="Basic and acidic residues" evidence="2">
    <location>
        <begin position="161"/>
        <end position="173"/>
    </location>
</feature>
<feature type="domain" description="Alpha-macroglobulin-like TED" evidence="3">
    <location>
        <begin position="1"/>
        <end position="137"/>
    </location>
</feature>